<name>A0A1A8J393_NOTKU</name>
<feature type="compositionally biased region" description="Basic and acidic residues" evidence="1">
    <location>
        <begin position="29"/>
        <end position="39"/>
    </location>
</feature>
<proteinExistence type="predicted"/>
<protein>
    <submittedName>
        <fullName evidence="2">Intraflagellar transport 46 homolog</fullName>
    </submittedName>
</protein>
<evidence type="ECO:0000256" key="1">
    <source>
        <dbReference type="SAM" id="MobiDB-lite"/>
    </source>
</evidence>
<dbReference type="EMBL" id="HAED01017710">
    <property type="protein sequence ID" value="SBR04155.1"/>
    <property type="molecule type" value="Transcribed_RNA"/>
</dbReference>
<reference evidence="2" key="1">
    <citation type="submission" date="2016-05" db="EMBL/GenBank/DDBJ databases">
        <authorList>
            <person name="Lavstsen T."/>
            <person name="Jespersen J.S."/>
        </authorList>
    </citation>
    <scope>NUCLEOTIDE SEQUENCE</scope>
    <source>
        <tissue evidence="2">Brain</tissue>
    </source>
</reference>
<gene>
    <name evidence="2" type="primary">IFT46</name>
</gene>
<sequence length="39" mass="4725">EEEEDKEEDEEDEEEDEEEEIISITPLNEKNHEALHKQN</sequence>
<evidence type="ECO:0000313" key="2">
    <source>
        <dbReference type="EMBL" id="SBR04155.1"/>
    </source>
</evidence>
<keyword evidence="2" id="KW-0282">Flagellum</keyword>
<reference evidence="2" key="2">
    <citation type="submission" date="2016-06" db="EMBL/GenBank/DDBJ databases">
        <title>The genome of a short-lived fish provides insights into sex chromosome evolution and the genetic control of aging.</title>
        <authorList>
            <person name="Reichwald K."/>
            <person name="Felder M."/>
            <person name="Petzold A."/>
            <person name="Koch P."/>
            <person name="Groth M."/>
            <person name="Platzer M."/>
        </authorList>
    </citation>
    <scope>NUCLEOTIDE SEQUENCE</scope>
    <source>
        <tissue evidence="2">Brain</tissue>
    </source>
</reference>
<feature type="compositionally biased region" description="Acidic residues" evidence="1">
    <location>
        <begin position="1"/>
        <end position="21"/>
    </location>
</feature>
<dbReference type="AlphaFoldDB" id="A0A1A8J393"/>
<feature type="region of interest" description="Disordered" evidence="1">
    <location>
        <begin position="1"/>
        <end position="39"/>
    </location>
</feature>
<accession>A0A1A8J393</accession>
<keyword evidence="2" id="KW-0969">Cilium</keyword>
<keyword evidence="2" id="KW-0966">Cell projection</keyword>
<feature type="non-terminal residue" evidence="2">
    <location>
        <position position="1"/>
    </location>
</feature>
<organism evidence="2">
    <name type="scientific">Nothobranchius kuhntae</name>
    <name type="common">Beira killifish</name>
    <dbReference type="NCBI Taxonomy" id="321403"/>
    <lineage>
        <taxon>Eukaryota</taxon>
        <taxon>Metazoa</taxon>
        <taxon>Chordata</taxon>
        <taxon>Craniata</taxon>
        <taxon>Vertebrata</taxon>
        <taxon>Euteleostomi</taxon>
        <taxon>Actinopterygii</taxon>
        <taxon>Neopterygii</taxon>
        <taxon>Teleostei</taxon>
        <taxon>Neoteleostei</taxon>
        <taxon>Acanthomorphata</taxon>
        <taxon>Ovalentaria</taxon>
        <taxon>Atherinomorphae</taxon>
        <taxon>Cyprinodontiformes</taxon>
        <taxon>Nothobranchiidae</taxon>
        <taxon>Nothobranchius</taxon>
    </lineage>
</organism>
<feature type="non-terminal residue" evidence="2">
    <location>
        <position position="39"/>
    </location>
</feature>